<feature type="non-terminal residue" evidence="5">
    <location>
        <position position="102"/>
    </location>
</feature>
<organism evidence="5 6">
    <name type="scientific">Caligus rogercresseyi</name>
    <name type="common">Sea louse</name>
    <dbReference type="NCBI Taxonomy" id="217165"/>
    <lineage>
        <taxon>Eukaryota</taxon>
        <taxon>Metazoa</taxon>
        <taxon>Ecdysozoa</taxon>
        <taxon>Arthropoda</taxon>
        <taxon>Crustacea</taxon>
        <taxon>Multicrustacea</taxon>
        <taxon>Hexanauplia</taxon>
        <taxon>Copepoda</taxon>
        <taxon>Siphonostomatoida</taxon>
        <taxon>Caligidae</taxon>
        <taxon>Caligus</taxon>
    </lineage>
</organism>
<evidence type="ECO:0000256" key="3">
    <source>
        <dbReference type="ARBA" id="ARBA00023136"/>
    </source>
</evidence>
<dbReference type="Pfam" id="PF01064">
    <property type="entry name" value="Activin_recp"/>
    <property type="match status" value="1"/>
</dbReference>
<evidence type="ECO:0000259" key="4">
    <source>
        <dbReference type="Pfam" id="PF01064"/>
    </source>
</evidence>
<keyword evidence="5" id="KW-0418">Kinase</keyword>
<keyword evidence="6" id="KW-1185">Reference proteome</keyword>
<evidence type="ECO:0000313" key="5">
    <source>
        <dbReference type="EMBL" id="QQP37363.1"/>
    </source>
</evidence>
<dbReference type="SUPFAM" id="SSF57302">
    <property type="entry name" value="Snake toxin-like"/>
    <property type="match status" value="1"/>
</dbReference>
<gene>
    <name evidence="5" type="ORF">FKW44_017600</name>
</gene>
<dbReference type="InterPro" id="IPR045860">
    <property type="entry name" value="Snake_toxin-like_sf"/>
</dbReference>
<keyword evidence="5" id="KW-0808">Transferase</keyword>
<dbReference type="Gene3D" id="2.10.60.10">
    <property type="entry name" value="CD59"/>
    <property type="match status" value="1"/>
</dbReference>
<sequence>MVRYSCYSCDSPECEEESICHGAVQCYTSHVRDSEGHVRRNKGCAKHLEHAIFYCSTPSYDGRRHHEMYSSSGQYAFDCCRGDFCNNATVWPELPPVPILSH</sequence>
<proteinExistence type="predicted"/>
<protein>
    <submittedName>
        <fullName evidence="5">Serine/threonine-protein kinase receptor</fullName>
    </submittedName>
</protein>
<evidence type="ECO:0000256" key="2">
    <source>
        <dbReference type="ARBA" id="ARBA00022729"/>
    </source>
</evidence>
<dbReference type="AlphaFoldDB" id="A0A7T8GT65"/>
<dbReference type="InterPro" id="IPR000472">
    <property type="entry name" value="Activin_recp"/>
</dbReference>
<reference evidence="6" key="1">
    <citation type="submission" date="2021-01" db="EMBL/GenBank/DDBJ databases">
        <title>Caligus Genome Assembly.</title>
        <authorList>
            <person name="Gallardo-Escarate C."/>
        </authorList>
    </citation>
    <scope>NUCLEOTIDE SEQUENCE [LARGE SCALE GENOMIC DNA]</scope>
</reference>
<accession>A0A7T8GT65</accession>
<keyword evidence="2" id="KW-0732">Signal</keyword>
<evidence type="ECO:0000313" key="6">
    <source>
        <dbReference type="Proteomes" id="UP000595437"/>
    </source>
</evidence>
<comment type="subcellular location">
    <subcellularLocation>
        <location evidence="1">Membrane</location>
    </subcellularLocation>
</comment>
<feature type="domain" description="Activin types I and II receptor" evidence="4">
    <location>
        <begin position="4"/>
        <end position="88"/>
    </location>
</feature>
<keyword evidence="5" id="KW-0675">Receptor</keyword>
<dbReference type="CDD" id="cd23600">
    <property type="entry name" value="TFP_LU_ECD_Sax"/>
    <property type="match status" value="1"/>
</dbReference>
<name>A0A7T8GT65_CALRO</name>
<dbReference type="GO" id="GO:0016020">
    <property type="term" value="C:membrane"/>
    <property type="evidence" value="ECO:0007669"/>
    <property type="project" value="UniProtKB-SubCell"/>
</dbReference>
<dbReference type="Proteomes" id="UP000595437">
    <property type="component" value="Chromosome 12"/>
</dbReference>
<dbReference type="EMBL" id="CP045901">
    <property type="protein sequence ID" value="QQP37363.1"/>
    <property type="molecule type" value="Genomic_DNA"/>
</dbReference>
<keyword evidence="3" id="KW-0472">Membrane</keyword>
<dbReference type="GO" id="GO:0004675">
    <property type="term" value="F:transmembrane receptor protein serine/threonine kinase activity"/>
    <property type="evidence" value="ECO:0007669"/>
    <property type="project" value="InterPro"/>
</dbReference>
<dbReference type="OrthoDB" id="69842at2759"/>
<evidence type="ECO:0000256" key="1">
    <source>
        <dbReference type="ARBA" id="ARBA00004370"/>
    </source>
</evidence>